<reference evidence="1" key="1">
    <citation type="submission" date="2023-06" db="EMBL/GenBank/DDBJ databases">
        <authorList>
            <consortium name="Lawrence Berkeley National Laboratory"/>
            <person name="Ahrendt S."/>
            <person name="Sahu N."/>
            <person name="Indic B."/>
            <person name="Wong-Bajracharya J."/>
            <person name="Merenyi Z."/>
            <person name="Ke H.-M."/>
            <person name="Monk M."/>
            <person name="Kocsube S."/>
            <person name="Drula E."/>
            <person name="Lipzen A."/>
            <person name="Balint B."/>
            <person name="Henrissat B."/>
            <person name="Andreopoulos B."/>
            <person name="Martin F.M."/>
            <person name="Harder C.B."/>
            <person name="Rigling D."/>
            <person name="Ford K.L."/>
            <person name="Foster G.D."/>
            <person name="Pangilinan J."/>
            <person name="Papanicolaou A."/>
            <person name="Barry K."/>
            <person name="LaButti K."/>
            <person name="Viragh M."/>
            <person name="Koriabine M."/>
            <person name="Yan M."/>
            <person name="Riley R."/>
            <person name="Champramary S."/>
            <person name="Plett K.L."/>
            <person name="Tsai I.J."/>
            <person name="Slot J."/>
            <person name="Sipos G."/>
            <person name="Plett J."/>
            <person name="Nagy L.G."/>
            <person name="Grigoriev I.V."/>
        </authorList>
    </citation>
    <scope>NUCLEOTIDE SEQUENCE</scope>
    <source>
        <strain evidence="1">CCBAS 213</strain>
    </source>
</reference>
<organism evidence="1 2">
    <name type="scientific">Armillaria tabescens</name>
    <name type="common">Ringless honey mushroom</name>
    <name type="synonym">Agaricus tabescens</name>
    <dbReference type="NCBI Taxonomy" id="1929756"/>
    <lineage>
        <taxon>Eukaryota</taxon>
        <taxon>Fungi</taxon>
        <taxon>Dikarya</taxon>
        <taxon>Basidiomycota</taxon>
        <taxon>Agaricomycotina</taxon>
        <taxon>Agaricomycetes</taxon>
        <taxon>Agaricomycetidae</taxon>
        <taxon>Agaricales</taxon>
        <taxon>Marasmiineae</taxon>
        <taxon>Physalacriaceae</taxon>
        <taxon>Desarmillaria</taxon>
    </lineage>
</organism>
<comment type="caution">
    <text evidence="1">The sequence shown here is derived from an EMBL/GenBank/DDBJ whole genome shotgun (WGS) entry which is preliminary data.</text>
</comment>
<evidence type="ECO:0000313" key="2">
    <source>
        <dbReference type="Proteomes" id="UP001175211"/>
    </source>
</evidence>
<proteinExistence type="predicted"/>
<keyword evidence="2" id="KW-1185">Reference proteome</keyword>
<dbReference type="RefSeq" id="XP_060337006.1">
    <property type="nucleotide sequence ID" value="XM_060483568.1"/>
</dbReference>
<gene>
    <name evidence="1" type="ORF">EV420DRAFT_814421</name>
</gene>
<dbReference type="EMBL" id="JAUEPS010000004">
    <property type="protein sequence ID" value="KAK0466179.1"/>
    <property type="molecule type" value="Genomic_DNA"/>
</dbReference>
<protein>
    <submittedName>
        <fullName evidence="1">Uncharacterized protein</fullName>
    </submittedName>
</protein>
<sequence length="253" mass="29274">MQIKWPFPLRCMCFLIRRPPWNLFCSGSPPSIMRSTPVSEGPPISSECLAIASNVASQPDMTTETPCTHNALLPQKSLGPITYDENMTRDNTSSESIREELSTCCMDTIRPQCCPPGYRKRSFPSEMVEKLIRDYDIPAHHVFYYWRDEDRDDHTCPLNCGQRFIGQSIKAHLGRFHPNINSRSRKDICCRTQSHSKSKCPPKNVVQERYFLKHFMVMHSLAHSLCPFCLGRQTRVDHLYRHFAVCRVLRPKI</sequence>
<accession>A0AA39NID3</accession>
<dbReference type="Proteomes" id="UP001175211">
    <property type="component" value="Unassembled WGS sequence"/>
</dbReference>
<dbReference type="AlphaFoldDB" id="A0AA39NID3"/>
<evidence type="ECO:0000313" key="1">
    <source>
        <dbReference type="EMBL" id="KAK0466179.1"/>
    </source>
</evidence>
<name>A0AA39NID3_ARMTA</name>
<dbReference type="GeneID" id="85367116"/>